<comment type="caution">
    <text evidence="2">The sequence shown here is derived from an EMBL/GenBank/DDBJ whole genome shotgun (WGS) entry which is preliminary data.</text>
</comment>
<accession>A0A941IJK2</accession>
<name>A0A941IJK2_9ACTN</name>
<organism evidence="2 3">
    <name type="scientific">Actinospica acidithermotolerans</name>
    <dbReference type="NCBI Taxonomy" id="2828514"/>
    <lineage>
        <taxon>Bacteria</taxon>
        <taxon>Bacillati</taxon>
        <taxon>Actinomycetota</taxon>
        <taxon>Actinomycetes</taxon>
        <taxon>Catenulisporales</taxon>
        <taxon>Actinospicaceae</taxon>
        <taxon>Actinospica</taxon>
    </lineage>
</organism>
<evidence type="ECO:0000256" key="1">
    <source>
        <dbReference type="SAM" id="MobiDB-lite"/>
    </source>
</evidence>
<protein>
    <submittedName>
        <fullName evidence="2">Uncharacterized protein</fullName>
    </submittedName>
</protein>
<dbReference type="EMBL" id="JAGSOH010000009">
    <property type="protein sequence ID" value="MBR7825791.1"/>
    <property type="molecule type" value="Genomic_DNA"/>
</dbReference>
<feature type="compositionally biased region" description="Polar residues" evidence="1">
    <location>
        <begin position="1"/>
        <end position="10"/>
    </location>
</feature>
<gene>
    <name evidence="2" type="ORF">KDK95_05685</name>
</gene>
<dbReference type="Proteomes" id="UP000676325">
    <property type="component" value="Unassembled WGS sequence"/>
</dbReference>
<sequence>MAASNTSEETNLAPGGAAPGPPTGAQMLPGGIGLELLGADDAMHRAAAAYWERDARGRWVHAAGEIAADIGVEHATVLAAVLRPHALAHDAASTCLSCGRVPTVTSRSEVLSPKQRATAVCETCSAANAGTREIARRSAVAEWCRGFDRPAPSSIEQIAAGEPLLAWAMLAICASHRGQDEVLRAEDWARDGEGEQGLYGERHLDERLLRRLVADGFLRPDPSSPTTALTWDAETLPGQWHPAQLHYTLPQSAMTVQETATALRDALRSRVWHEAELLDLWHGIVAADATANLSKLMAHRYGQAPLPAHHAFELYGKLLPAGTTLTPGQLTSMGWSAAKHGLAWDKRTPGTNPTRAAKAAATSMASWIEEPGRYPHESYKRAVLTNPWSKIATRFFNFTLGHVSAAQDCLVDPQRLTGEHLHLRDQPGSAADTPN</sequence>
<feature type="region of interest" description="Disordered" evidence="1">
    <location>
        <begin position="1"/>
        <end position="27"/>
    </location>
</feature>
<reference evidence="2" key="1">
    <citation type="submission" date="2021-04" db="EMBL/GenBank/DDBJ databases">
        <title>Genome based classification of Actinospica acidithermotolerans sp. nov., an actinobacterium isolated from an Indonesian hot spring.</title>
        <authorList>
            <person name="Kusuma A.B."/>
            <person name="Putra K.E."/>
            <person name="Nafisah S."/>
            <person name="Loh J."/>
            <person name="Nouioui I."/>
            <person name="Goodfellow M."/>
        </authorList>
    </citation>
    <scope>NUCLEOTIDE SEQUENCE</scope>
    <source>
        <strain evidence="2">MGRD01-02</strain>
    </source>
</reference>
<proteinExistence type="predicted"/>
<evidence type="ECO:0000313" key="3">
    <source>
        <dbReference type="Proteomes" id="UP000676325"/>
    </source>
</evidence>
<keyword evidence="3" id="KW-1185">Reference proteome</keyword>
<evidence type="ECO:0000313" key="2">
    <source>
        <dbReference type="EMBL" id="MBR7825791.1"/>
    </source>
</evidence>
<dbReference type="AlphaFoldDB" id="A0A941IJK2"/>
<dbReference type="RefSeq" id="WP_212516946.1">
    <property type="nucleotide sequence ID" value="NZ_JAGSOH010000009.1"/>
</dbReference>